<gene>
    <name evidence="4" type="ORF">E2K98_08315</name>
    <name evidence="3" type="ORF">RCG21_30205</name>
</gene>
<keyword evidence="1 3" id="KW-0808">Transferase</keyword>
<keyword evidence="4" id="KW-0813">Transport</keyword>
<comment type="caution">
    <text evidence="4">The sequence shown here is derived from an EMBL/GenBank/DDBJ whole genome shotgun (WGS) entry which is preliminary data.</text>
</comment>
<dbReference type="RefSeq" id="WP_133333793.1">
    <property type="nucleotide sequence ID" value="NZ_JARMCE010000013.1"/>
</dbReference>
<keyword evidence="6" id="KW-1185">Reference proteome</keyword>
<evidence type="ECO:0000313" key="4">
    <source>
        <dbReference type="EMBL" id="TDK62063.1"/>
    </source>
</evidence>
<protein>
    <submittedName>
        <fullName evidence="4">PTS sugar transporter subunit IIB</fullName>
        <ecNumber evidence="3">2.7.1.-</ecNumber>
    </submittedName>
</protein>
<dbReference type="EMBL" id="JAVGVR010000001">
    <property type="protein sequence ID" value="MDQ6600546.1"/>
    <property type="molecule type" value="Genomic_DNA"/>
</dbReference>
<dbReference type="Pfam" id="PF02302">
    <property type="entry name" value="PTS_IIB"/>
    <property type="match status" value="1"/>
</dbReference>
<dbReference type="InterPro" id="IPR003501">
    <property type="entry name" value="PTS_EIIB_2/3"/>
</dbReference>
<evidence type="ECO:0000313" key="3">
    <source>
        <dbReference type="EMBL" id="MDQ6600546.1"/>
    </source>
</evidence>
<dbReference type="PROSITE" id="PS51099">
    <property type="entry name" value="PTS_EIIB_TYPE_2"/>
    <property type="match status" value="1"/>
</dbReference>
<keyword evidence="4" id="KW-0762">Sugar transport</keyword>
<dbReference type="Proteomes" id="UP000295132">
    <property type="component" value="Unassembled WGS sequence"/>
</dbReference>
<evidence type="ECO:0000313" key="6">
    <source>
        <dbReference type="Proteomes" id="UP001178888"/>
    </source>
</evidence>
<dbReference type="EC" id="2.7.1.-" evidence="3"/>
<dbReference type="InterPro" id="IPR036095">
    <property type="entry name" value="PTS_EIIB-like_sf"/>
</dbReference>
<dbReference type="SUPFAM" id="SSF52794">
    <property type="entry name" value="PTS system IIB component-like"/>
    <property type="match status" value="1"/>
</dbReference>
<dbReference type="Proteomes" id="UP001178888">
    <property type="component" value="Unassembled WGS sequence"/>
</dbReference>
<name>A0A4R5VTW6_9BACI</name>
<evidence type="ECO:0000259" key="2">
    <source>
        <dbReference type="PROSITE" id="PS51099"/>
    </source>
</evidence>
<organism evidence="4 5">
    <name type="scientific">Bacillus salipaludis</name>
    <dbReference type="NCBI Taxonomy" id="2547811"/>
    <lineage>
        <taxon>Bacteria</taxon>
        <taxon>Bacillati</taxon>
        <taxon>Bacillota</taxon>
        <taxon>Bacilli</taxon>
        <taxon>Bacillales</taxon>
        <taxon>Bacillaceae</taxon>
        <taxon>Bacillus</taxon>
    </lineage>
</organism>
<evidence type="ECO:0000256" key="1">
    <source>
        <dbReference type="ARBA" id="ARBA00022679"/>
    </source>
</evidence>
<reference evidence="4 5" key="1">
    <citation type="submission" date="2019-03" db="EMBL/GenBank/DDBJ databases">
        <title>Bacillus niacini sp. nov. a Nicotinate-Metabolizing Mesophile Isolated from Soil.</title>
        <authorList>
            <person name="Zhang G."/>
        </authorList>
    </citation>
    <scope>NUCLEOTIDE SEQUENCE [LARGE SCALE GENOMIC DNA]</scope>
    <source>
        <strain evidence="4 5">WN066</strain>
    </source>
</reference>
<dbReference type="Gene3D" id="3.40.50.2300">
    <property type="match status" value="1"/>
</dbReference>
<accession>A0A4R5VTW6</accession>
<dbReference type="EMBL" id="SMYO01000004">
    <property type="protein sequence ID" value="TDK62063.1"/>
    <property type="molecule type" value="Genomic_DNA"/>
</dbReference>
<dbReference type="InterPro" id="IPR013011">
    <property type="entry name" value="PTS_EIIB_2"/>
</dbReference>
<reference evidence="3" key="2">
    <citation type="submission" date="2023-08" db="EMBL/GenBank/DDBJ databases">
        <title>Nitrogen cycling bacteria in agricultural field soils.</title>
        <authorList>
            <person name="Jang J."/>
        </authorList>
    </citation>
    <scope>NUCLEOTIDE SEQUENCE</scope>
    <source>
        <strain evidence="3">PS3-36</strain>
    </source>
</reference>
<dbReference type="CDD" id="cd05563">
    <property type="entry name" value="PTS_IIB_ascorbate"/>
    <property type="match status" value="1"/>
</dbReference>
<sequence>MRILAVCGMGFGSSMVLRMTIEAVLREAGISASVSTSDISSAKAEPADVIVTSAEFSELLSGMNIPIVTVKNYVDKNEMKQKLIPILSK</sequence>
<evidence type="ECO:0000313" key="5">
    <source>
        <dbReference type="Proteomes" id="UP000295132"/>
    </source>
</evidence>
<proteinExistence type="predicted"/>
<dbReference type="GO" id="GO:0009401">
    <property type="term" value="P:phosphoenolpyruvate-dependent sugar phosphotransferase system"/>
    <property type="evidence" value="ECO:0007669"/>
    <property type="project" value="InterPro"/>
</dbReference>
<dbReference type="GO" id="GO:0008982">
    <property type="term" value="F:protein-N(PI)-phosphohistidine-sugar phosphotransferase activity"/>
    <property type="evidence" value="ECO:0007669"/>
    <property type="project" value="InterPro"/>
</dbReference>
<feature type="domain" description="PTS EIIB type-2" evidence="2">
    <location>
        <begin position="1"/>
        <end position="89"/>
    </location>
</feature>
<dbReference type="AlphaFoldDB" id="A0A4R5VTW6"/>